<evidence type="ECO:0000313" key="15">
    <source>
        <dbReference type="Proteomes" id="UP000823405"/>
    </source>
</evidence>
<dbReference type="InterPro" id="IPR027417">
    <property type="entry name" value="P-loop_NTPase"/>
</dbReference>
<evidence type="ECO:0000256" key="2">
    <source>
        <dbReference type="ARBA" id="ARBA00004286"/>
    </source>
</evidence>
<dbReference type="SMART" id="SM00534">
    <property type="entry name" value="MUTSac"/>
    <property type="match status" value="1"/>
</dbReference>
<dbReference type="Pfam" id="PF05192">
    <property type="entry name" value="MutS_III"/>
    <property type="match status" value="1"/>
</dbReference>
<name>A0A9P6R3W4_9FUNG</name>
<feature type="region of interest" description="Disordered" evidence="12">
    <location>
        <begin position="54"/>
        <end position="147"/>
    </location>
</feature>
<feature type="compositionally biased region" description="Polar residues" evidence="12">
    <location>
        <begin position="93"/>
        <end position="114"/>
    </location>
</feature>
<keyword evidence="8" id="KW-0539">Nucleus</keyword>
<dbReference type="PROSITE" id="PS00486">
    <property type="entry name" value="DNA_MISMATCH_REPAIR_2"/>
    <property type="match status" value="1"/>
</dbReference>
<organism evidence="14 15">
    <name type="scientific">Linnemannia gamsii</name>
    <dbReference type="NCBI Taxonomy" id="64522"/>
    <lineage>
        <taxon>Eukaryota</taxon>
        <taxon>Fungi</taxon>
        <taxon>Fungi incertae sedis</taxon>
        <taxon>Mucoromycota</taxon>
        <taxon>Mortierellomycotina</taxon>
        <taxon>Mortierellomycetes</taxon>
        <taxon>Mortierellales</taxon>
        <taxon>Mortierellaceae</taxon>
        <taxon>Linnemannia</taxon>
    </lineage>
</organism>
<evidence type="ECO:0000256" key="10">
    <source>
        <dbReference type="ARBA" id="ARBA00073549"/>
    </source>
</evidence>
<evidence type="ECO:0000256" key="6">
    <source>
        <dbReference type="ARBA" id="ARBA00022840"/>
    </source>
</evidence>
<dbReference type="Gene3D" id="3.40.50.300">
    <property type="entry name" value="P-loop containing nucleotide triphosphate hydrolases"/>
    <property type="match status" value="1"/>
</dbReference>
<evidence type="ECO:0000256" key="9">
    <source>
        <dbReference type="ARBA" id="ARBA00023254"/>
    </source>
</evidence>
<comment type="subcellular location">
    <subcellularLocation>
        <location evidence="2">Chromosome</location>
    </subcellularLocation>
    <subcellularLocation>
        <location evidence="1">Nucleus</location>
    </subcellularLocation>
</comment>
<feature type="compositionally biased region" description="Low complexity" evidence="12">
    <location>
        <begin position="62"/>
        <end position="80"/>
    </location>
</feature>
<feature type="compositionally biased region" description="Gly residues" evidence="12">
    <location>
        <begin position="1080"/>
        <end position="1091"/>
    </location>
</feature>
<keyword evidence="5" id="KW-0547">Nucleotide-binding</keyword>
<dbReference type="InterPro" id="IPR007696">
    <property type="entry name" value="DNA_mismatch_repair_MutS_core"/>
</dbReference>
<evidence type="ECO:0000256" key="3">
    <source>
        <dbReference type="ARBA" id="ARBA00006271"/>
    </source>
</evidence>
<dbReference type="InterPro" id="IPR000432">
    <property type="entry name" value="DNA_mismatch_repair_MutS_C"/>
</dbReference>
<keyword evidence="4" id="KW-0158">Chromosome</keyword>
<dbReference type="SUPFAM" id="SSF52540">
    <property type="entry name" value="P-loop containing nucleoside triphosphate hydrolases"/>
    <property type="match status" value="1"/>
</dbReference>
<dbReference type="Pfam" id="PF00488">
    <property type="entry name" value="MutS_V"/>
    <property type="match status" value="1"/>
</dbReference>
<dbReference type="OrthoDB" id="29596at2759"/>
<keyword evidence="7" id="KW-0238">DNA-binding</keyword>
<keyword evidence="9" id="KW-0469">Meiosis</keyword>
<dbReference type="EMBL" id="JAAAIN010000808">
    <property type="protein sequence ID" value="KAG0310677.1"/>
    <property type="molecule type" value="Genomic_DNA"/>
</dbReference>
<dbReference type="GO" id="GO:0030983">
    <property type="term" value="F:mismatched DNA binding"/>
    <property type="evidence" value="ECO:0007669"/>
    <property type="project" value="InterPro"/>
</dbReference>
<comment type="similarity">
    <text evidence="3">Belongs to the DNA mismatch repair MutS family.</text>
</comment>
<dbReference type="GO" id="GO:0005634">
    <property type="term" value="C:nucleus"/>
    <property type="evidence" value="ECO:0007669"/>
    <property type="project" value="UniProtKB-SubCell"/>
</dbReference>
<dbReference type="SUPFAM" id="SSF48334">
    <property type="entry name" value="DNA repair protein MutS, domain III"/>
    <property type="match status" value="1"/>
</dbReference>
<dbReference type="PANTHER" id="PTHR11361:SF20">
    <property type="entry name" value="MUTS PROTEIN HOMOLOG 5"/>
    <property type="match status" value="1"/>
</dbReference>
<evidence type="ECO:0000256" key="11">
    <source>
        <dbReference type="ARBA" id="ARBA00077470"/>
    </source>
</evidence>
<evidence type="ECO:0000256" key="5">
    <source>
        <dbReference type="ARBA" id="ARBA00022741"/>
    </source>
</evidence>
<dbReference type="PANTHER" id="PTHR11361">
    <property type="entry name" value="DNA MISMATCH REPAIR PROTEIN MUTS FAMILY MEMBER"/>
    <property type="match status" value="1"/>
</dbReference>
<comment type="caution">
    <text evidence="14">The sequence shown here is derived from an EMBL/GenBank/DDBJ whole genome shotgun (WGS) entry which is preliminary data.</text>
</comment>
<proteinExistence type="inferred from homology"/>
<feature type="region of interest" description="Disordered" evidence="12">
    <location>
        <begin position="1043"/>
        <end position="1122"/>
    </location>
</feature>
<dbReference type="GO" id="GO:0006298">
    <property type="term" value="P:mismatch repair"/>
    <property type="evidence" value="ECO:0007669"/>
    <property type="project" value="InterPro"/>
</dbReference>
<dbReference type="InterPro" id="IPR036187">
    <property type="entry name" value="DNA_mismatch_repair_MutS_sf"/>
</dbReference>
<dbReference type="GO" id="GO:0005524">
    <property type="term" value="F:ATP binding"/>
    <property type="evidence" value="ECO:0007669"/>
    <property type="project" value="UniProtKB-KW"/>
</dbReference>
<dbReference type="Proteomes" id="UP000823405">
    <property type="component" value="Unassembled WGS sequence"/>
</dbReference>
<evidence type="ECO:0000256" key="12">
    <source>
        <dbReference type="SAM" id="MobiDB-lite"/>
    </source>
</evidence>
<evidence type="ECO:0000256" key="1">
    <source>
        <dbReference type="ARBA" id="ARBA00004123"/>
    </source>
</evidence>
<evidence type="ECO:0000256" key="8">
    <source>
        <dbReference type="ARBA" id="ARBA00023242"/>
    </source>
</evidence>
<gene>
    <name evidence="14" type="primary">MSH5</name>
    <name evidence="14" type="ORF">BGZ97_012414</name>
</gene>
<dbReference type="GO" id="GO:0140664">
    <property type="term" value="F:ATP-dependent DNA damage sensor activity"/>
    <property type="evidence" value="ECO:0007669"/>
    <property type="project" value="InterPro"/>
</dbReference>
<dbReference type="InterPro" id="IPR045076">
    <property type="entry name" value="MutS"/>
</dbReference>
<feature type="domain" description="DNA mismatch repair proteins mutS family" evidence="13">
    <location>
        <begin position="882"/>
        <end position="898"/>
    </location>
</feature>
<reference evidence="14" key="1">
    <citation type="journal article" date="2020" name="Fungal Divers.">
        <title>Resolving the Mortierellaceae phylogeny through synthesis of multi-gene phylogenetics and phylogenomics.</title>
        <authorList>
            <person name="Vandepol N."/>
            <person name="Liber J."/>
            <person name="Desiro A."/>
            <person name="Na H."/>
            <person name="Kennedy M."/>
            <person name="Barry K."/>
            <person name="Grigoriev I.V."/>
            <person name="Miller A.N."/>
            <person name="O'Donnell K."/>
            <person name="Stajich J.E."/>
            <person name="Bonito G."/>
        </authorList>
    </citation>
    <scope>NUCLEOTIDE SEQUENCE</scope>
    <source>
        <strain evidence="14">NVP60</strain>
    </source>
</reference>
<dbReference type="AlphaFoldDB" id="A0A9P6R3W4"/>
<feature type="compositionally biased region" description="Polar residues" evidence="12">
    <location>
        <begin position="121"/>
        <end position="141"/>
    </location>
</feature>
<evidence type="ECO:0000259" key="13">
    <source>
        <dbReference type="PROSITE" id="PS00486"/>
    </source>
</evidence>
<accession>A0A9P6R3W4</accession>
<dbReference type="SMART" id="SM00533">
    <property type="entry name" value="MUTSd"/>
    <property type="match status" value="1"/>
</dbReference>
<dbReference type="FunFam" id="3.40.50.300:FF:001067">
    <property type="entry name" value="DNA mismatch repair protein MSH5"/>
    <property type="match status" value="1"/>
</dbReference>
<dbReference type="Gene3D" id="1.10.1420.10">
    <property type="match status" value="1"/>
</dbReference>
<keyword evidence="15" id="KW-1185">Reference proteome</keyword>
<dbReference type="GO" id="GO:0005694">
    <property type="term" value="C:chromosome"/>
    <property type="evidence" value="ECO:0007669"/>
    <property type="project" value="UniProtKB-SubCell"/>
</dbReference>
<evidence type="ECO:0000313" key="14">
    <source>
        <dbReference type="EMBL" id="KAG0310677.1"/>
    </source>
</evidence>
<evidence type="ECO:0000256" key="4">
    <source>
        <dbReference type="ARBA" id="ARBA00022454"/>
    </source>
</evidence>
<evidence type="ECO:0000256" key="7">
    <source>
        <dbReference type="ARBA" id="ARBA00023125"/>
    </source>
</evidence>
<dbReference type="CDD" id="cd03281">
    <property type="entry name" value="ABC_MSH5_euk"/>
    <property type="match status" value="1"/>
</dbReference>
<sequence length="1146" mass="126381">MSQIPRDPRYTDPTTGVQTWTTAAYSASARTSTQASQSSRLNISNRPTIPSIAASWSNFPVRQSQTTSRGRSRGFSQSQGRGRGRGQSRTREYSQPFTAQSQTAATETNISDDYSTGYGPTLQTGDDFTNTAQSPAPTLNSGDPFRLDILDPRFVQDVRGADDGPERFGYDRESSSGLMHRLELQGDPVVAESQWTRPDNSDSNFLGEPTSNRNLGNEIILAINMRGKTLGGAYYDGQASKLFVMQDTPECNAVDMVETIKDQVRPTLILTSSRIEEYVTDALKWNEDGSENKLEVRPGGEFSYQLAKTKLISIVMQFKQAKRSSTSSLAPGSWNALHVAADMDESAQRDAQIQLLNLVDLDSTESVGCTGAVISFLSRHGMAHHSTRNGRSTMAISVGAFTLDSFMYINKNTLRSLQIFEDESHPSMHSSIRGRKEGLSLFGLLNQTKTPQGRYLLKQWLLRPSLSRITIGERHQTVGCFVRTENQPTVNQLADSLSHIRNIPKVLQAMSRKATINDWQSILEFVYYCVKISNVSQELFVGVSPIIQKIRRHFVVEDLMSLGTYINDVLDFDESIIEGRCVVKRNVDEELDHMRLNYHGLDSFLSEIAKEISVTIPSDFTSIINVIYFPQLGYLITVPRNPEWKSEEDCQLEGLTVQFSTESTVYYKNAAMRELDEHLGDIHGLIVDREIDILQALQERIIENSQLLVTCSDLCAELDVLVSLARVARLHNYRCPTMVDDTILKITNGRHPLQELVVGSFVTNSTLIGGMDQNGTTAPTAVTDTSVGSRSSEAGNTCAENRVTILTGPNSSGKSVYLKQVALINFMAHVGSFVPADSAVIGITDKILTRLQTRETVSSIQSAFMTDLQQVSLAIRMSTARSLVVLDEFGKGTTSTDGAGLFCGVIEHFASLSEEDRPRVLATTHFHELFENDLMDLSLPISLYTMEVYQQPDCIEATFLFRVVPGKTPSSLGPACAAMAGMPTHIVQRGAYLSQLFRRYENVVPQLTAREKEMQAMYERLTRILLHMDLGDEHALDFWDKDKGKGASADDSGSMTTKSVNVEGAGRTDTTSPKIISDAAGGGNRDGGGISLGKRKHDDGSVSEDESEGATADSVSMDADPERALHGALHELLKLAAKISRKEREE</sequence>
<dbReference type="GO" id="GO:0051026">
    <property type="term" value="P:chiasma assembly"/>
    <property type="evidence" value="ECO:0007669"/>
    <property type="project" value="TreeGrafter"/>
</dbReference>
<keyword evidence="6" id="KW-0067">ATP-binding</keyword>
<protein>
    <recommendedName>
        <fullName evidence="10">DNA mismatch repair protein MSH5</fullName>
    </recommendedName>
    <alternativeName>
        <fullName evidence="11">MutS protein homolog 5</fullName>
    </alternativeName>
</protein>